<evidence type="ECO:0000313" key="10">
    <source>
        <dbReference type="Proteomes" id="UP000726105"/>
    </source>
</evidence>
<organism evidence="7 9">
    <name type="scientific">Candidatus Phosphoribacter hodrii</name>
    <dbReference type="NCBI Taxonomy" id="2953743"/>
    <lineage>
        <taxon>Bacteria</taxon>
        <taxon>Bacillati</taxon>
        <taxon>Actinomycetota</taxon>
        <taxon>Actinomycetes</taxon>
        <taxon>Micrococcales</taxon>
        <taxon>Dermatophilaceae</taxon>
        <taxon>Candidatus Phosphoribacter</taxon>
    </lineage>
</organism>
<protein>
    <submittedName>
        <fullName evidence="7">Lysoplasmalogenase</fullName>
    </submittedName>
</protein>
<feature type="transmembrane region" description="Helical" evidence="6">
    <location>
        <begin position="12"/>
        <end position="31"/>
    </location>
</feature>
<evidence type="ECO:0000256" key="3">
    <source>
        <dbReference type="ARBA" id="ARBA00022692"/>
    </source>
</evidence>
<dbReference type="EMBL" id="JADIXZ010000003">
    <property type="protein sequence ID" value="MBK6300122.1"/>
    <property type="molecule type" value="Genomic_DNA"/>
</dbReference>
<comment type="caution">
    <text evidence="7">The sequence shown here is derived from an EMBL/GenBank/DDBJ whole genome shotgun (WGS) entry which is preliminary data.</text>
</comment>
<dbReference type="InterPro" id="IPR012506">
    <property type="entry name" value="TMEM86B-like"/>
</dbReference>
<reference evidence="9 10" key="1">
    <citation type="submission" date="2020-10" db="EMBL/GenBank/DDBJ databases">
        <title>Connecting structure to function with the recovery of over 1000 high-quality activated sludge metagenome-assembled genomes encoding full-length rRNA genes using long-read sequencing.</title>
        <authorList>
            <person name="Singleton C.M."/>
            <person name="Petriglieri F."/>
            <person name="Kristensen J.M."/>
            <person name="Kirkegaard R.H."/>
            <person name="Michaelsen T.Y."/>
            <person name="Andersen M.H."/>
            <person name="Karst S.M."/>
            <person name="Dueholm M.S."/>
            <person name="Nielsen P.H."/>
            <person name="Albertsen M."/>
        </authorList>
    </citation>
    <scope>NUCLEOTIDE SEQUENCE [LARGE SCALE GENOMIC DNA]</scope>
    <source>
        <strain evidence="7">AalE_18-Q3-R2-46_BAT3C.188</strain>
        <strain evidence="8">Ega_18-Q3-R5-49_MAXAC.001</strain>
    </source>
</reference>
<gene>
    <name evidence="7" type="ORF">IPF40_03410</name>
    <name evidence="8" type="ORF">IPI13_04555</name>
</gene>
<proteinExistence type="inferred from homology"/>
<evidence type="ECO:0000313" key="9">
    <source>
        <dbReference type="Proteomes" id="UP000718281"/>
    </source>
</evidence>
<keyword evidence="3 6" id="KW-0812">Transmembrane</keyword>
<keyword evidence="4 6" id="KW-1133">Transmembrane helix</keyword>
<evidence type="ECO:0000256" key="4">
    <source>
        <dbReference type="ARBA" id="ARBA00022989"/>
    </source>
</evidence>
<comment type="similarity">
    <text evidence="2">Belongs to the TMEM86 family.</text>
</comment>
<sequence>MASHWSLPATRALTAYLMLAVANLVAIAVGASLLSNWTQWLLMPILTIAFVALARGATGLDPRLRTATLAALGFSWLGDLLPHLAPDSVAFLVMVGCFLLAQVAYIVGFLPHWRRSVLVTARPLAALYAVVFIALIAACAGGAGPLLGPVVVYGLSLTAMAVLATGLGRLTGLGGALFMLSDSLIALKAFREWDGRALSMAVMGTYAAAEALLVMGIVRQTAPPVTH</sequence>
<feature type="transmembrane region" description="Helical" evidence="6">
    <location>
        <begin position="91"/>
        <end position="113"/>
    </location>
</feature>
<evidence type="ECO:0000256" key="6">
    <source>
        <dbReference type="SAM" id="Phobius"/>
    </source>
</evidence>
<feature type="transmembrane region" description="Helical" evidence="6">
    <location>
        <begin position="150"/>
        <end position="178"/>
    </location>
</feature>
<feature type="transmembrane region" description="Helical" evidence="6">
    <location>
        <begin position="198"/>
        <end position="218"/>
    </location>
</feature>
<dbReference type="GO" id="GO:0016020">
    <property type="term" value="C:membrane"/>
    <property type="evidence" value="ECO:0007669"/>
    <property type="project" value="UniProtKB-SubCell"/>
</dbReference>
<feature type="transmembrane region" description="Helical" evidence="6">
    <location>
        <begin position="37"/>
        <end position="54"/>
    </location>
</feature>
<accession>A0A935CCU2</accession>
<dbReference type="AlphaFoldDB" id="A0A935CCU2"/>
<keyword evidence="5 6" id="KW-0472">Membrane</keyword>
<evidence type="ECO:0000256" key="5">
    <source>
        <dbReference type="ARBA" id="ARBA00023136"/>
    </source>
</evidence>
<dbReference type="EMBL" id="JADJIB010000002">
    <property type="protein sequence ID" value="MBK7272448.1"/>
    <property type="molecule type" value="Genomic_DNA"/>
</dbReference>
<dbReference type="Proteomes" id="UP000726105">
    <property type="component" value="Unassembled WGS sequence"/>
</dbReference>
<dbReference type="PANTHER" id="PTHR31885:SF6">
    <property type="entry name" value="GH04784P"/>
    <property type="match status" value="1"/>
</dbReference>
<dbReference type="Pfam" id="PF07947">
    <property type="entry name" value="YhhN"/>
    <property type="match status" value="1"/>
</dbReference>
<comment type="subcellular location">
    <subcellularLocation>
        <location evidence="1">Membrane</location>
        <topology evidence="1">Multi-pass membrane protein</topology>
    </subcellularLocation>
</comment>
<dbReference type="PANTHER" id="PTHR31885">
    <property type="entry name" value="GH04784P"/>
    <property type="match status" value="1"/>
</dbReference>
<evidence type="ECO:0000313" key="8">
    <source>
        <dbReference type="EMBL" id="MBK7272448.1"/>
    </source>
</evidence>
<dbReference type="GO" id="GO:0016787">
    <property type="term" value="F:hydrolase activity"/>
    <property type="evidence" value="ECO:0007669"/>
    <property type="project" value="TreeGrafter"/>
</dbReference>
<evidence type="ECO:0000313" key="7">
    <source>
        <dbReference type="EMBL" id="MBK6300122.1"/>
    </source>
</evidence>
<evidence type="ECO:0000256" key="2">
    <source>
        <dbReference type="ARBA" id="ARBA00007375"/>
    </source>
</evidence>
<dbReference type="Proteomes" id="UP000718281">
    <property type="component" value="Unassembled WGS sequence"/>
</dbReference>
<feature type="transmembrane region" description="Helical" evidence="6">
    <location>
        <begin position="125"/>
        <end position="144"/>
    </location>
</feature>
<name>A0A935CCU2_9MICO</name>
<evidence type="ECO:0000256" key="1">
    <source>
        <dbReference type="ARBA" id="ARBA00004141"/>
    </source>
</evidence>